<dbReference type="PANTHER" id="PTHR43479:SF11">
    <property type="entry name" value="ACREF_ENVCD OPERON REPRESSOR-RELATED"/>
    <property type="match status" value="1"/>
</dbReference>
<reference evidence="4" key="1">
    <citation type="submission" date="2019-11" db="EMBL/GenBank/DDBJ databases">
        <authorList>
            <person name="Feng L."/>
        </authorList>
    </citation>
    <scope>NUCLEOTIDE SEQUENCE</scope>
    <source>
        <strain evidence="4">AundefinedLFYP135</strain>
    </source>
</reference>
<keyword evidence="1 2" id="KW-0238">DNA-binding</keyword>
<dbReference type="SUPFAM" id="SSF46689">
    <property type="entry name" value="Homeodomain-like"/>
    <property type="match status" value="1"/>
</dbReference>
<name>A0A6N2RE66_9FIRM</name>
<feature type="DNA-binding region" description="H-T-H motif" evidence="2">
    <location>
        <begin position="35"/>
        <end position="54"/>
    </location>
</feature>
<accession>A0A6N2RE66</accession>
<evidence type="ECO:0000313" key="4">
    <source>
        <dbReference type="EMBL" id="VYS79252.1"/>
    </source>
</evidence>
<dbReference type="PROSITE" id="PS01081">
    <property type="entry name" value="HTH_TETR_1"/>
    <property type="match status" value="1"/>
</dbReference>
<dbReference type="EMBL" id="CACRSL010000003">
    <property type="protein sequence ID" value="VYS79252.1"/>
    <property type="molecule type" value="Genomic_DNA"/>
</dbReference>
<organism evidence="4">
    <name type="scientific">uncultured Anaerotruncus sp</name>
    <dbReference type="NCBI Taxonomy" id="905011"/>
    <lineage>
        <taxon>Bacteria</taxon>
        <taxon>Bacillati</taxon>
        <taxon>Bacillota</taxon>
        <taxon>Clostridia</taxon>
        <taxon>Eubacteriales</taxon>
        <taxon>Oscillospiraceae</taxon>
        <taxon>Anaerotruncus</taxon>
        <taxon>environmental samples</taxon>
    </lineage>
</organism>
<dbReference type="InterPro" id="IPR001647">
    <property type="entry name" value="HTH_TetR"/>
</dbReference>
<sequence>MPKVAYSEQEREKIKEELITTAHNLFVEQGIQHTTVEQIYRQVGISRTFFYSFFPAKEDLMIQVFNRQQPLILQHAKSLMEDPHLSWRDGVKQFLYDCCYTNKGRFTIMTVEEQQTTFKRLSPEKHRALQEKLPRFFSDILRTFGIHSDEATTKLLANLVLSMVIVHKAIPDSLPFLFPEAADPMAEFQIDGLVNFMESLREQQNGALDT</sequence>
<dbReference type="InterPro" id="IPR009057">
    <property type="entry name" value="Homeodomain-like_sf"/>
</dbReference>
<proteinExistence type="predicted"/>
<gene>
    <name evidence="4" type="ORF">AULFYP135_00388</name>
</gene>
<dbReference type="AlphaFoldDB" id="A0A6N2RE66"/>
<evidence type="ECO:0000259" key="3">
    <source>
        <dbReference type="PROSITE" id="PS50977"/>
    </source>
</evidence>
<evidence type="ECO:0000256" key="2">
    <source>
        <dbReference type="PROSITE-ProRule" id="PRU00335"/>
    </source>
</evidence>
<evidence type="ECO:0000256" key="1">
    <source>
        <dbReference type="ARBA" id="ARBA00023125"/>
    </source>
</evidence>
<dbReference type="GO" id="GO:0003677">
    <property type="term" value="F:DNA binding"/>
    <property type="evidence" value="ECO:0007669"/>
    <property type="project" value="UniProtKB-UniRule"/>
</dbReference>
<protein>
    <submittedName>
        <fullName evidence="4">DNA-binding transcriptional regulator EnvR</fullName>
    </submittedName>
</protein>
<dbReference type="PROSITE" id="PS50977">
    <property type="entry name" value="HTH_TETR_2"/>
    <property type="match status" value="1"/>
</dbReference>
<dbReference type="InterPro" id="IPR023772">
    <property type="entry name" value="DNA-bd_HTH_TetR-type_CS"/>
</dbReference>
<dbReference type="InterPro" id="IPR050624">
    <property type="entry name" value="HTH-type_Tx_Regulator"/>
</dbReference>
<dbReference type="Gene3D" id="1.10.357.10">
    <property type="entry name" value="Tetracycline Repressor, domain 2"/>
    <property type="match status" value="1"/>
</dbReference>
<dbReference type="PANTHER" id="PTHR43479">
    <property type="entry name" value="ACREF/ENVCD OPERON REPRESSOR-RELATED"/>
    <property type="match status" value="1"/>
</dbReference>
<dbReference type="Pfam" id="PF00440">
    <property type="entry name" value="TetR_N"/>
    <property type="match status" value="1"/>
</dbReference>
<feature type="domain" description="HTH tetR-type" evidence="3">
    <location>
        <begin position="12"/>
        <end position="72"/>
    </location>
</feature>
<dbReference type="PRINTS" id="PR00455">
    <property type="entry name" value="HTHTETR"/>
</dbReference>